<reference evidence="3 4" key="1">
    <citation type="submission" date="2020-08" db="EMBL/GenBank/DDBJ databases">
        <title>Genome Sequencing of Nocardia wallacei strain FMUON74 and assembly.</title>
        <authorList>
            <person name="Toyokawa M."/>
            <person name="Uesaka K."/>
        </authorList>
    </citation>
    <scope>NUCLEOTIDE SEQUENCE [LARGE SCALE GENOMIC DNA]</scope>
    <source>
        <strain evidence="3 4">FMUON74</strain>
    </source>
</reference>
<dbReference type="EMBL" id="AP023396">
    <property type="protein sequence ID" value="BCK58184.1"/>
    <property type="molecule type" value="Genomic_DNA"/>
</dbReference>
<feature type="chain" id="PRO_5039122174" description="Porin" evidence="2">
    <location>
        <begin position="31"/>
        <end position="225"/>
    </location>
</feature>
<gene>
    <name evidence="3" type="ORF">NWFMUON74_59560</name>
</gene>
<dbReference type="Gene3D" id="2.60.40.1650">
    <property type="entry name" value="Porin MspA (Ig-like beta-sandwich domain)"/>
    <property type="match status" value="2"/>
</dbReference>
<dbReference type="AlphaFoldDB" id="A0A7G1KYG0"/>
<dbReference type="GeneID" id="80350376"/>
<dbReference type="KEGG" id="nwl:NWFMUON74_59560"/>
<evidence type="ECO:0000256" key="2">
    <source>
        <dbReference type="SAM" id="SignalP"/>
    </source>
</evidence>
<evidence type="ECO:0000256" key="1">
    <source>
        <dbReference type="ARBA" id="ARBA00022729"/>
    </source>
</evidence>
<accession>A0A7G1KYG0</accession>
<keyword evidence="1 2" id="KW-0732">Signal</keyword>
<proteinExistence type="predicted"/>
<organism evidence="3 4">
    <name type="scientific">Nocardia wallacei</name>
    <dbReference type="NCBI Taxonomy" id="480035"/>
    <lineage>
        <taxon>Bacteria</taxon>
        <taxon>Bacillati</taxon>
        <taxon>Actinomycetota</taxon>
        <taxon>Actinomycetes</taxon>
        <taxon>Mycobacteriales</taxon>
        <taxon>Nocardiaceae</taxon>
        <taxon>Nocardia</taxon>
    </lineage>
</organism>
<keyword evidence="4" id="KW-1185">Reference proteome</keyword>
<name>A0A7G1KYG0_9NOCA</name>
<dbReference type="Pfam" id="PF09203">
    <property type="entry name" value="MspA"/>
    <property type="match status" value="1"/>
</dbReference>
<evidence type="ECO:0000313" key="3">
    <source>
        <dbReference type="EMBL" id="BCK58184.1"/>
    </source>
</evidence>
<evidence type="ECO:0008006" key="5">
    <source>
        <dbReference type="Google" id="ProtNLM"/>
    </source>
</evidence>
<dbReference type="InterPro" id="IPR015286">
    <property type="entry name" value="Porin_fam_mycobact-type"/>
</dbReference>
<dbReference type="SUPFAM" id="SSF56959">
    <property type="entry name" value="Leukocidin-like"/>
    <property type="match status" value="1"/>
</dbReference>
<dbReference type="RefSeq" id="WP_187684971.1">
    <property type="nucleotide sequence ID" value="NZ_AP023396.1"/>
</dbReference>
<dbReference type="InterPro" id="IPR036435">
    <property type="entry name" value="Leukocidin/porin_MspA_sf"/>
</dbReference>
<dbReference type="Proteomes" id="UP000516173">
    <property type="component" value="Chromosome"/>
</dbReference>
<evidence type="ECO:0000313" key="4">
    <source>
        <dbReference type="Proteomes" id="UP000516173"/>
    </source>
</evidence>
<feature type="signal peptide" evidence="2">
    <location>
        <begin position="1"/>
        <end position="30"/>
    </location>
</feature>
<sequence length="225" mass="22939">MNRSGTARRGRAIGLPTAVAVALGSWSAGAANADTFVPLQGGSITRTLGDGTVVTLSILDESATISGSMGATPTHRNVWTSGRVVADVSGPGADSASIQLNPGYVVGCQVDIGSLNSQDTDTQGASGTGLAAPVIGVTETLTIAPGQAVTRYVLDIEQPDDYGNEIHKKHPTVDGPHASVSWTDETFAINGCGGYAQARAFTMADVSTEAGESMLTVWGQPFTMG</sequence>
<protein>
    <recommendedName>
        <fullName evidence="5">Porin</fullName>
    </recommendedName>
</protein>